<accession>A0A0L7QJD3</accession>
<dbReference type="AlphaFoldDB" id="A0A0L7QJD3"/>
<evidence type="ECO:0000313" key="2">
    <source>
        <dbReference type="EMBL" id="KOC58679.1"/>
    </source>
</evidence>
<dbReference type="STRING" id="597456.A0A0L7QJD3"/>
<evidence type="ECO:0000259" key="1">
    <source>
        <dbReference type="Pfam" id="PF13843"/>
    </source>
</evidence>
<reference evidence="3" key="1">
    <citation type="submission" date="2015-07" db="EMBL/GenBank/DDBJ databases">
        <title>The genome of Habropoda laboriosa.</title>
        <authorList>
            <person name="Pan H."/>
            <person name="Kapheim K."/>
        </authorList>
    </citation>
    <scope>NUCLEOTIDE SEQUENCE [LARGE SCALE GENOMIC DNA]</scope>
</reference>
<dbReference type="InterPro" id="IPR029526">
    <property type="entry name" value="PGBD"/>
</dbReference>
<dbReference type="OrthoDB" id="123207at2759"/>
<comment type="caution">
    <text evidence="2">The sequence shown here is derived from an EMBL/GenBank/DDBJ whole genome shotgun (WGS) entry which is preliminary data.</text>
</comment>
<dbReference type="PANTHER" id="PTHR46599:SF3">
    <property type="entry name" value="PIGGYBAC TRANSPOSABLE ELEMENT-DERIVED PROTEIN 4"/>
    <property type="match status" value="1"/>
</dbReference>
<sequence>MKPAKLLIFIPWRGRLIFKQYIPNKAHKYGIKLFKLCSNEGYTWAMKIYSGRSADGIRETGLAGNVCLQLAEKLFYQGRTLY</sequence>
<evidence type="ECO:0000313" key="3">
    <source>
        <dbReference type="Proteomes" id="UP000053825"/>
    </source>
</evidence>
<name>A0A0L7QJD3_9HYME</name>
<feature type="domain" description="PiggyBac transposable element-derived protein" evidence="1">
    <location>
        <begin position="10"/>
        <end position="82"/>
    </location>
</feature>
<keyword evidence="3" id="KW-1185">Reference proteome</keyword>
<protein>
    <recommendedName>
        <fullName evidence="1">PiggyBac transposable element-derived protein domain-containing protein</fullName>
    </recommendedName>
</protein>
<gene>
    <name evidence="2" type="ORF">WH47_08076</name>
</gene>
<organism evidence="2 3">
    <name type="scientific">Habropoda laboriosa</name>
    <dbReference type="NCBI Taxonomy" id="597456"/>
    <lineage>
        <taxon>Eukaryota</taxon>
        <taxon>Metazoa</taxon>
        <taxon>Ecdysozoa</taxon>
        <taxon>Arthropoda</taxon>
        <taxon>Hexapoda</taxon>
        <taxon>Insecta</taxon>
        <taxon>Pterygota</taxon>
        <taxon>Neoptera</taxon>
        <taxon>Endopterygota</taxon>
        <taxon>Hymenoptera</taxon>
        <taxon>Apocrita</taxon>
        <taxon>Aculeata</taxon>
        <taxon>Apoidea</taxon>
        <taxon>Anthophila</taxon>
        <taxon>Apidae</taxon>
        <taxon>Habropoda</taxon>
    </lineage>
</organism>
<proteinExistence type="predicted"/>
<dbReference type="Proteomes" id="UP000053825">
    <property type="component" value="Unassembled WGS sequence"/>
</dbReference>
<dbReference type="EMBL" id="LHQN01026847">
    <property type="protein sequence ID" value="KOC58679.1"/>
    <property type="molecule type" value="Genomic_DNA"/>
</dbReference>
<dbReference type="PANTHER" id="PTHR46599">
    <property type="entry name" value="PIGGYBAC TRANSPOSABLE ELEMENT-DERIVED PROTEIN 4"/>
    <property type="match status" value="1"/>
</dbReference>
<dbReference type="Pfam" id="PF13843">
    <property type="entry name" value="DDE_Tnp_1_7"/>
    <property type="match status" value="1"/>
</dbReference>